<keyword evidence="4" id="KW-1185">Reference proteome</keyword>
<reference evidence="3 4" key="1">
    <citation type="submission" date="2021-08" db="EMBL/GenBank/DDBJ databases">
        <title>Lysobacter sp. strain CJ11 Genome sequencing and assembly.</title>
        <authorList>
            <person name="Kim I."/>
        </authorList>
    </citation>
    <scope>NUCLEOTIDE SEQUENCE [LARGE SCALE GENOMIC DNA]</scope>
    <source>
        <strain evidence="3 4">CJ11</strain>
    </source>
</reference>
<organism evidence="3 4">
    <name type="scientific">Lysobacter soyae</name>
    <dbReference type="NCBI Taxonomy" id="2764185"/>
    <lineage>
        <taxon>Bacteria</taxon>
        <taxon>Pseudomonadati</taxon>
        <taxon>Pseudomonadota</taxon>
        <taxon>Gammaproteobacteria</taxon>
        <taxon>Lysobacterales</taxon>
        <taxon>Lysobacteraceae</taxon>
        <taxon>Lysobacter</taxon>
    </lineage>
</organism>
<dbReference type="Gene3D" id="3.30.9.10">
    <property type="entry name" value="D-Amino Acid Oxidase, subunit A, domain 2"/>
    <property type="match status" value="1"/>
</dbReference>
<proteinExistence type="predicted"/>
<dbReference type="EMBL" id="CP080544">
    <property type="protein sequence ID" value="QYR53028.1"/>
    <property type="molecule type" value="Genomic_DNA"/>
</dbReference>
<dbReference type="PANTHER" id="PTHR13847:SF201">
    <property type="entry name" value="PUTATIBE OXIDOREDUCTASE"/>
    <property type="match status" value="1"/>
</dbReference>
<protein>
    <submittedName>
        <fullName evidence="3">FAD-binding oxidoreductase</fullName>
    </submittedName>
</protein>
<dbReference type="Gene3D" id="3.50.50.60">
    <property type="entry name" value="FAD/NAD(P)-binding domain"/>
    <property type="match status" value="1"/>
</dbReference>
<evidence type="ECO:0000313" key="4">
    <source>
        <dbReference type="Proteomes" id="UP000824755"/>
    </source>
</evidence>
<feature type="domain" description="FAD dependent oxidoreductase" evidence="2">
    <location>
        <begin position="30"/>
        <end position="382"/>
    </location>
</feature>
<dbReference type="SUPFAM" id="SSF51905">
    <property type="entry name" value="FAD/NAD(P)-binding domain"/>
    <property type="match status" value="1"/>
</dbReference>
<evidence type="ECO:0000313" key="3">
    <source>
        <dbReference type="EMBL" id="QYR53028.1"/>
    </source>
</evidence>
<evidence type="ECO:0000256" key="1">
    <source>
        <dbReference type="ARBA" id="ARBA00023002"/>
    </source>
</evidence>
<accession>A0ABX8WPJ2</accession>
<evidence type="ECO:0000259" key="2">
    <source>
        <dbReference type="Pfam" id="PF01266"/>
    </source>
</evidence>
<dbReference type="Pfam" id="PF01266">
    <property type="entry name" value="DAO"/>
    <property type="match status" value="1"/>
</dbReference>
<dbReference type="PANTHER" id="PTHR13847">
    <property type="entry name" value="SARCOSINE DEHYDROGENASE-RELATED"/>
    <property type="match status" value="1"/>
</dbReference>
<dbReference type="RefSeq" id="WP_220379847.1">
    <property type="nucleotide sequence ID" value="NZ_CP080544.1"/>
</dbReference>
<dbReference type="InterPro" id="IPR036188">
    <property type="entry name" value="FAD/NAD-bd_sf"/>
</dbReference>
<name>A0ABX8WPJ2_9GAMM</name>
<sequence>MDLKSGYPFWAVKNGLMHAFPALDSDVRCDVVVLGAGITGALIARELVANGHSVCVLDKRDVAWGSTSASTALLQYEIDTPMTELAKRFGEADALLAYRACLQAIPVLADIAAEARDAGFAFTRSLYYASKKSHRKSMQAEFALRLKHGFPVHWLEAGDVRAQFLIDAPAAILSDVAAQVDPYRLAYRLLMRAAAQGARVHDRCRLTKISARPRGVELTTERGFQVRAKHLIVAAGYESQGFIKQRVARNRSSYAWISEPVVGGVPHALTQAMVWESARPYLYARATSDHRVLMGGEDDAVDIPVKRDVRLAKKADILQRKAARLFPDVALRPSFAWAGTFAETEDGLPFFGPHPEHPPHVLFAMAYGGNGITYSAIGARLLRATIEGRTHPLANLFSFARLGR</sequence>
<dbReference type="Proteomes" id="UP000824755">
    <property type="component" value="Chromosome"/>
</dbReference>
<keyword evidence="1" id="KW-0560">Oxidoreductase</keyword>
<gene>
    <name evidence="3" type="ORF">H8L67_00440</name>
</gene>
<dbReference type="InterPro" id="IPR006076">
    <property type="entry name" value="FAD-dep_OxRdtase"/>
</dbReference>